<protein>
    <submittedName>
        <fullName evidence="2">Uncharacterized protein</fullName>
    </submittedName>
</protein>
<feature type="compositionally biased region" description="Low complexity" evidence="1">
    <location>
        <begin position="166"/>
        <end position="179"/>
    </location>
</feature>
<evidence type="ECO:0000313" key="2">
    <source>
        <dbReference type="EMBL" id="VFJ60055.1"/>
    </source>
</evidence>
<name>A0A450T178_9GAMM</name>
<feature type="compositionally biased region" description="Basic and acidic residues" evidence="1">
    <location>
        <begin position="198"/>
        <end position="217"/>
    </location>
</feature>
<feature type="region of interest" description="Disordered" evidence="1">
    <location>
        <begin position="39"/>
        <end position="69"/>
    </location>
</feature>
<feature type="region of interest" description="Disordered" evidence="1">
    <location>
        <begin position="106"/>
        <end position="127"/>
    </location>
</feature>
<reference evidence="2" key="1">
    <citation type="submission" date="2019-02" db="EMBL/GenBank/DDBJ databases">
        <authorList>
            <person name="Gruber-Vodicka R. H."/>
            <person name="Seah K. B. B."/>
        </authorList>
    </citation>
    <scope>NUCLEOTIDE SEQUENCE</scope>
    <source>
        <strain evidence="2">BECK_DK47</strain>
    </source>
</reference>
<dbReference type="AlphaFoldDB" id="A0A450T178"/>
<organism evidence="2">
    <name type="scientific">Candidatus Kentrum sp. DK</name>
    <dbReference type="NCBI Taxonomy" id="2126562"/>
    <lineage>
        <taxon>Bacteria</taxon>
        <taxon>Pseudomonadati</taxon>
        <taxon>Pseudomonadota</taxon>
        <taxon>Gammaproteobacteria</taxon>
        <taxon>Candidatus Kentrum</taxon>
    </lineage>
</organism>
<sequence length="257" mass="27952">MFGIFVFRPYRAEPAPNPIQGRCPWLYGSCPVGAKSQLPAPNGAGHLSKGQLPGPNGASHRSKASSPGQMELAICRKASSPSRMELAIYRKASSPGQMELAIGQRPAPRAGWSQPFTERPAPRAEWSWPSAKGQLLRLTGRGLLPGGGCVFSRFSRSQALLGNTGGRSSASRIGSRASGVPVPKQSLGTGKKHRERHVSRVDKLRASTDTRREDTHSGGRARRSTLQPSPLPLQPWVVGRYFIEKKHRKRRVRPGKT</sequence>
<gene>
    <name evidence="2" type="ORF">BECKDK2373B_GA0170837_10895</name>
</gene>
<accession>A0A450T178</accession>
<dbReference type="EMBL" id="CAADEX010000089">
    <property type="protein sequence ID" value="VFJ60055.1"/>
    <property type="molecule type" value="Genomic_DNA"/>
</dbReference>
<feature type="region of interest" description="Disordered" evidence="1">
    <location>
        <begin position="160"/>
        <end position="233"/>
    </location>
</feature>
<proteinExistence type="predicted"/>
<evidence type="ECO:0000256" key="1">
    <source>
        <dbReference type="SAM" id="MobiDB-lite"/>
    </source>
</evidence>